<feature type="region of interest" description="Disordered" evidence="1">
    <location>
        <begin position="92"/>
        <end position="113"/>
    </location>
</feature>
<name>A0ABR7I4T0_9FIRM</name>
<dbReference type="EMBL" id="JACOQE010000011">
    <property type="protein sequence ID" value="MBC5741517.1"/>
    <property type="molecule type" value="Genomic_DNA"/>
</dbReference>
<feature type="compositionally biased region" description="Low complexity" evidence="1">
    <location>
        <begin position="100"/>
        <end position="113"/>
    </location>
</feature>
<evidence type="ECO:0000256" key="1">
    <source>
        <dbReference type="SAM" id="MobiDB-lite"/>
    </source>
</evidence>
<organism evidence="2 3">
    <name type="scientific">Blautia intestinalis</name>
    <dbReference type="NCBI Taxonomy" id="2763028"/>
    <lineage>
        <taxon>Bacteria</taxon>
        <taxon>Bacillati</taxon>
        <taxon>Bacillota</taxon>
        <taxon>Clostridia</taxon>
        <taxon>Lachnospirales</taxon>
        <taxon>Lachnospiraceae</taxon>
        <taxon>Blautia</taxon>
    </lineage>
</organism>
<accession>A0ABR7I4T0</accession>
<evidence type="ECO:0000313" key="3">
    <source>
        <dbReference type="Proteomes" id="UP000633936"/>
    </source>
</evidence>
<comment type="caution">
    <text evidence="2">The sequence shown here is derived from an EMBL/GenBank/DDBJ whole genome shotgun (WGS) entry which is preliminary data.</text>
</comment>
<reference evidence="2 3" key="1">
    <citation type="submission" date="2020-08" db="EMBL/GenBank/DDBJ databases">
        <title>Genome public.</title>
        <authorList>
            <person name="Liu C."/>
            <person name="Sun Q."/>
        </authorList>
    </citation>
    <scope>NUCLEOTIDE SEQUENCE [LARGE SCALE GENOMIC DNA]</scope>
    <source>
        <strain evidence="2 3">27-44</strain>
    </source>
</reference>
<gene>
    <name evidence="2" type="ORF">H8Z79_13945</name>
</gene>
<dbReference type="Proteomes" id="UP000633936">
    <property type="component" value="Unassembled WGS sequence"/>
</dbReference>
<keyword evidence="3" id="KW-1185">Reference proteome</keyword>
<evidence type="ECO:0000313" key="2">
    <source>
        <dbReference type="EMBL" id="MBC5741517.1"/>
    </source>
</evidence>
<proteinExistence type="predicted"/>
<sequence>MAITTRHGPYNKFDPQKLRTAEIAVVTEGDPHAFDGKAIYQCFSPGDVKRMATYEDMADQIEEAGGEVIDNHIEEKVGVALKACEDATKAAQDAKTNADKVVSSANTAASSADTAAKSANEAAEKALEAVRKCEGLTDNTRITALENAIKEIKEALRNVLATE</sequence>
<dbReference type="RefSeq" id="WP_118040706.1">
    <property type="nucleotide sequence ID" value="NZ_JACOQE010000011.1"/>
</dbReference>
<protein>
    <submittedName>
        <fullName evidence="2">Uncharacterized protein</fullName>
    </submittedName>
</protein>